<feature type="transmembrane region" description="Helical" evidence="1">
    <location>
        <begin position="396"/>
        <end position="416"/>
    </location>
</feature>
<sequence>MKNIITFFFNAKCLFLLIFFASFLLFLAHISYTKTALYSDSRFYFAYTRSLVKDHDIKLTNDFLMMDIQPFENENGLAVNTYSPGTSFFWIPLYWMVDNVVSIYKVDDGLTLLHQISSGFTSIFLATLGLFLIYRVLSDYFPKNISLLATFLLFSTTNLLFYMGVEPLTSHAASFFTTAFFLYFFIKHKKDRYYYLTLGIIAGVCGVVRILDSFILIIPITELLIKKFRIILKLKLVLILTTGFLIGFLPQIYIWKIFFDRYMLGPSWGYPFDFKNPHILYVLFNSQNGLFLLTPIVGIAVIVLLLKTLGFGFLKLFEILNLGFGISNKIEKVPPRIFFYALLYFLLHLYLISSWAVFTQGGSYSIRMIITTYPLLSFGSAYLIDYFNKKIGELKTVLGIFILSFTNIVLIIRYLLLF</sequence>
<feature type="transmembrane region" description="Helical" evidence="1">
    <location>
        <begin position="337"/>
        <end position="358"/>
    </location>
</feature>
<feature type="transmembrane region" description="Helical" evidence="1">
    <location>
        <begin position="290"/>
        <end position="317"/>
    </location>
</feature>
<reference evidence="2 3" key="1">
    <citation type="journal article" date="2015" name="Nature">
        <title>rRNA introns, odd ribosomes, and small enigmatic genomes across a large radiation of phyla.</title>
        <authorList>
            <person name="Brown C.T."/>
            <person name="Hug L.A."/>
            <person name="Thomas B.C."/>
            <person name="Sharon I."/>
            <person name="Castelle C.J."/>
            <person name="Singh A."/>
            <person name="Wilkins M.J."/>
            <person name="Williams K.H."/>
            <person name="Banfield J.F."/>
        </authorList>
    </citation>
    <scope>NUCLEOTIDE SEQUENCE [LARGE SCALE GENOMIC DNA]</scope>
</reference>
<feature type="transmembrane region" description="Helical" evidence="1">
    <location>
        <begin position="237"/>
        <end position="258"/>
    </location>
</feature>
<keyword evidence="1" id="KW-0812">Transmembrane</keyword>
<feature type="transmembrane region" description="Helical" evidence="1">
    <location>
        <begin position="192"/>
        <end position="225"/>
    </location>
</feature>
<evidence type="ECO:0000313" key="3">
    <source>
        <dbReference type="Proteomes" id="UP000034591"/>
    </source>
</evidence>
<keyword evidence="1" id="KW-1133">Transmembrane helix</keyword>
<feature type="transmembrane region" description="Helical" evidence="1">
    <location>
        <begin position="140"/>
        <end position="161"/>
    </location>
</feature>
<evidence type="ECO:0000313" key="2">
    <source>
        <dbReference type="EMBL" id="KKQ37830.1"/>
    </source>
</evidence>
<dbReference type="EMBL" id="LBTI01000008">
    <property type="protein sequence ID" value="KKQ37830.1"/>
    <property type="molecule type" value="Genomic_DNA"/>
</dbReference>
<accession>A0A0G0HH17</accession>
<comment type="caution">
    <text evidence="2">The sequence shown here is derived from an EMBL/GenBank/DDBJ whole genome shotgun (WGS) entry which is preliminary data.</text>
</comment>
<evidence type="ECO:0000256" key="1">
    <source>
        <dbReference type="SAM" id="Phobius"/>
    </source>
</evidence>
<dbReference type="STRING" id="1618545.US53_C0008G0021"/>
<dbReference type="AlphaFoldDB" id="A0A0G0HH17"/>
<proteinExistence type="predicted"/>
<organism evidence="2 3">
    <name type="scientific">Candidatus Woesebacteria bacterium GW2011_GWA1_37_7</name>
    <dbReference type="NCBI Taxonomy" id="1618545"/>
    <lineage>
        <taxon>Bacteria</taxon>
        <taxon>Candidatus Woeseibacteriota</taxon>
    </lineage>
</organism>
<feature type="transmembrane region" description="Helical" evidence="1">
    <location>
        <begin position="168"/>
        <end position="186"/>
    </location>
</feature>
<gene>
    <name evidence="2" type="ORF">US53_C0008G0021</name>
</gene>
<protein>
    <recommendedName>
        <fullName evidence="4">Glycosyltransferase RgtA/B/C/D-like domain-containing protein</fullName>
    </recommendedName>
</protein>
<keyword evidence="1" id="KW-0472">Membrane</keyword>
<name>A0A0G0HH17_9BACT</name>
<feature type="transmembrane region" description="Helical" evidence="1">
    <location>
        <begin position="116"/>
        <end position="134"/>
    </location>
</feature>
<evidence type="ECO:0008006" key="4">
    <source>
        <dbReference type="Google" id="ProtNLM"/>
    </source>
</evidence>
<feature type="transmembrane region" description="Helical" evidence="1">
    <location>
        <begin position="364"/>
        <end position="384"/>
    </location>
</feature>
<dbReference type="Proteomes" id="UP000034591">
    <property type="component" value="Unassembled WGS sequence"/>
</dbReference>